<evidence type="ECO:0000313" key="1">
    <source>
        <dbReference type="EMBL" id="KAI9908992.1"/>
    </source>
</evidence>
<organism evidence="1 2">
    <name type="scientific">Peronosclerospora sorghi</name>
    <dbReference type="NCBI Taxonomy" id="230839"/>
    <lineage>
        <taxon>Eukaryota</taxon>
        <taxon>Sar</taxon>
        <taxon>Stramenopiles</taxon>
        <taxon>Oomycota</taxon>
        <taxon>Peronosporomycetes</taxon>
        <taxon>Peronosporales</taxon>
        <taxon>Peronosporaceae</taxon>
        <taxon>Peronosclerospora</taxon>
    </lineage>
</organism>
<reference evidence="1 2" key="1">
    <citation type="journal article" date="2022" name="bioRxiv">
        <title>The genome of the oomycete Peronosclerospora sorghi, a cosmopolitan pathogen of maize and sorghum, is inflated with dispersed pseudogenes.</title>
        <authorList>
            <person name="Fletcher K."/>
            <person name="Martin F."/>
            <person name="Isakeit T."/>
            <person name="Cavanaugh K."/>
            <person name="Magill C."/>
            <person name="Michelmore R."/>
        </authorList>
    </citation>
    <scope>NUCLEOTIDE SEQUENCE [LARGE SCALE GENOMIC DNA]</scope>
    <source>
        <strain evidence="1">P6</strain>
    </source>
</reference>
<keyword evidence="2" id="KW-1185">Reference proteome</keyword>
<comment type="caution">
    <text evidence="1">The sequence shown here is derived from an EMBL/GenBank/DDBJ whole genome shotgun (WGS) entry which is preliminary data.</text>
</comment>
<dbReference type="EMBL" id="CM047586">
    <property type="protein sequence ID" value="KAI9908992.1"/>
    <property type="molecule type" value="Genomic_DNA"/>
</dbReference>
<protein>
    <submittedName>
        <fullName evidence="1">Uncharacterized protein</fullName>
    </submittedName>
</protein>
<gene>
    <name evidence="1" type="ORF">PsorP6_014955</name>
</gene>
<proteinExistence type="predicted"/>
<name>A0ACC0VR87_9STRA</name>
<dbReference type="Proteomes" id="UP001163321">
    <property type="component" value="Chromosome 7"/>
</dbReference>
<sequence>MELSQKTFKKSQMAIDAIGEMSSNLPHRTYASHVTIQLVQEYANEAGLVLNMRKTSIIPFTHHVSQDKLSRLRSSTPIHVLDISDSTKLLGLLQGATTTATERLNEAIAKMRVRFSIWKYRARTLRGKVVLLKSIILALFWYTACVTAVSPPILKVLDAIIRNFVHGHDITGSTAASGKFDKGWIYTPVRDGGLGLTPPKKFIQAMHLKCLRDGMVCTYTMCRSPRWILPALELFSTALGSLGEGFDILYAKMRGTRWSGLPSFWRTTLRLWADLNDTYGTTNWKPFVQVMPFWYNLHFTFGKANSPLSDVSKPTNSALKSLGFSRLQDYVDRYGTYVPKEILLSLLDVSTFARPASRTRLVTDTMTRFNLLLPQDGPRYGPMRSPLIESACHDWSLNGMLVINMKNRDFVHLLSTKLPDQEDVSLPLRQLDVPSFHRSEDMWRKELMCDRYVLPVFSDVKYRLQHNAMGFLFKFQCRTQVTSSHTCVHECEPIEPAYHLFWSCCVAKDVWNYFLPAFDVLTESSITWNVVLFPSVLRVHPKTTQDYGDRIFWVVFQVVRCCVVRAIWLHRNKRLYNSDITTSALFVQHQARSYVIINLRKIQEEETYNGRRKRVDFLRKMINFFGSSTSTLPTSTSTSASTSSVSSAYSGPTRIRSPHGLR</sequence>
<evidence type="ECO:0000313" key="2">
    <source>
        <dbReference type="Proteomes" id="UP001163321"/>
    </source>
</evidence>
<accession>A0ACC0VR87</accession>